<dbReference type="EMBL" id="RJVI01000001">
    <property type="protein sequence ID" value="ROR35146.1"/>
    <property type="molecule type" value="Genomic_DNA"/>
</dbReference>
<dbReference type="GO" id="GO:0005524">
    <property type="term" value="F:ATP binding"/>
    <property type="evidence" value="ECO:0007669"/>
    <property type="project" value="UniProtKB-UniRule"/>
</dbReference>
<dbReference type="GO" id="GO:0006233">
    <property type="term" value="P:dTDP biosynthetic process"/>
    <property type="evidence" value="ECO:0007669"/>
    <property type="project" value="InterPro"/>
</dbReference>
<dbReference type="Gene3D" id="3.40.50.300">
    <property type="entry name" value="P-loop containing nucleotide triphosphate hydrolases"/>
    <property type="match status" value="1"/>
</dbReference>
<evidence type="ECO:0000256" key="1">
    <source>
        <dbReference type="ARBA" id="ARBA00017144"/>
    </source>
</evidence>
<proteinExistence type="inferred from homology"/>
<dbReference type="EC" id="2.7.4.9" evidence="3"/>
<dbReference type="GO" id="GO:0004798">
    <property type="term" value="F:dTMP kinase activity"/>
    <property type="evidence" value="ECO:0007669"/>
    <property type="project" value="UniProtKB-UniRule"/>
</dbReference>
<dbReference type="SUPFAM" id="SSF56112">
    <property type="entry name" value="Protein kinase-like (PK-like)"/>
    <property type="match status" value="1"/>
</dbReference>
<sequence>MNRSDARLVNLLQHESTCYYFVLAFWKDGKPKFLPVDAATDYRRNGRVWFSAEELLKGRRRWKDFWVASLEVEFRYLLVKKLLKGAVPEYSARRIQELAEELDGKALEFCDELLGEALGEQVFRWIRDGNWGAFEKHLSRLQKALKRERLRKDPLNPLRYWLPEGRRIFRRWRYPTGLFVVVLGPDGSGKSTLLERLERDLAGAFRRTARFHLMPGILRKKGDGGPVTDPHGKAPRSWLASVLKLVYYLLDYNLGYWLKVRPALVRSTLVLFDRYYDDLLVDPKRYRYGGPMELARRLRRFIPRPDLWFILDVPEEELLRRKQEVPLDELRRQREAYRNLAGELPNAVLLDGSLPPEEVARQAEEVILEYLHERYLSRRSLWFPGASLEEEQGYLQKALGAIASNPGQAFLRLALPDGRGFLLPANARRAAVRGLSLYAPQKPKAKALRKALETGLRLGVARHMLPKVQLGTRELEGFLAEILGERDLSLAVSLGTPGPHRKPVVQVMNFSGEVLGYVKIGWNEATRRLVENEARTLQRLQGENLSFLIPEVLFSGEWQGRYLCVQSAPPAGAAPAPSEWHPLYEEALQGLASLGVRRYRLKESPFWKELTGCISGIEAGYRRHMVEQAMDEILNRWGNVELHFHPAHGDFAPWNALRVNGRLYLYDWEYALESAPAGYDLFHFVVQRAWLVDGKAMREILRLSERNLPRVLTDRNSLEIDDDELITLLFSLSLLGKAVLKREINDLKSAYRLIKFMNPCEGELMICRKI</sequence>
<dbReference type="GO" id="GO:0006235">
    <property type="term" value="P:dTTP biosynthetic process"/>
    <property type="evidence" value="ECO:0007669"/>
    <property type="project" value="UniProtKB-UniRule"/>
</dbReference>
<comment type="catalytic activity">
    <reaction evidence="3">
        <text>dTMP + ATP = dTDP + ADP</text>
        <dbReference type="Rhea" id="RHEA:13517"/>
        <dbReference type="ChEBI" id="CHEBI:30616"/>
        <dbReference type="ChEBI" id="CHEBI:58369"/>
        <dbReference type="ChEBI" id="CHEBI:63528"/>
        <dbReference type="ChEBI" id="CHEBI:456216"/>
        <dbReference type="EC" id="2.7.4.9"/>
    </reaction>
</comment>
<evidence type="ECO:0000313" key="5">
    <source>
        <dbReference type="Proteomes" id="UP000276634"/>
    </source>
</evidence>
<protein>
    <recommendedName>
        <fullName evidence="1 3">Thymidylate kinase</fullName>
        <ecNumber evidence="3">2.7.4.9</ecNumber>
    </recommendedName>
    <alternativeName>
        <fullName evidence="2 3">dTMP kinase</fullName>
    </alternativeName>
</protein>
<dbReference type="InterPro" id="IPR018094">
    <property type="entry name" value="Thymidylate_kinase"/>
</dbReference>
<gene>
    <name evidence="3" type="primary">tmk</name>
    <name evidence="4" type="ORF">EDC57_1063</name>
</gene>
<accession>A0A3N1Y8L1</accession>
<dbReference type="AlphaFoldDB" id="A0A3N1Y8L1"/>
<dbReference type="Gene3D" id="3.90.1200.10">
    <property type="match status" value="1"/>
</dbReference>
<name>A0A3N1Y8L1_9GAMM</name>
<reference evidence="4 5" key="1">
    <citation type="submission" date="2018-11" db="EMBL/GenBank/DDBJ databases">
        <title>Genomic Encyclopedia of Type Strains, Phase IV (KMG-IV): sequencing the most valuable type-strain genomes for metagenomic binning, comparative biology and taxonomic classification.</title>
        <authorList>
            <person name="Goeker M."/>
        </authorList>
    </citation>
    <scope>NUCLEOTIDE SEQUENCE [LARGE SCALE GENOMIC DNA]</scope>
    <source>
        <strain evidence="4 5">DSM 100275</strain>
    </source>
</reference>
<dbReference type="CDD" id="cd01672">
    <property type="entry name" value="TMPK"/>
    <property type="match status" value="1"/>
</dbReference>
<keyword evidence="3" id="KW-0808">Transferase</keyword>
<keyword evidence="5" id="KW-1185">Reference proteome</keyword>
<dbReference type="SUPFAM" id="SSF52540">
    <property type="entry name" value="P-loop containing nucleoside triphosphate hydrolases"/>
    <property type="match status" value="2"/>
</dbReference>
<comment type="function">
    <text evidence="3">Phosphorylation of dTMP to form dTDP in both de novo and salvage pathways of dTTP synthesis.</text>
</comment>
<keyword evidence="3" id="KW-0547">Nucleotide-binding</keyword>
<dbReference type="Proteomes" id="UP000276634">
    <property type="component" value="Unassembled WGS sequence"/>
</dbReference>
<dbReference type="InterPro" id="IPR011009">
    <property type="entry name" value="Kinase-like_dom_sf"/>
</dbReference>
<keyword evidence="3" id="KW-0067">ATP-binding</keyword>
<organism evidence="4 5">
    <name type="scientific">Inmirania thermothiophila</name>
    <dbReference type="NCBI Taxonomy" id="1750597"/>
    <lineage>
        <taxon>Bacteria</taxon>
        <taxon>Pseudomonadati</taxon>
        <taxon>Pseudomonadota</taxon>
        <taxon>Gammaproteobacteria</taxon>
        <taxon>Chromatiales</taxon>
        <taxon>Ectothiorhodospiraceae</taxon>
        <taxon>Inmirania</taxon>
    </lineage>
</organism>
<dbReference type="HAMAP" id="MF_00165">
    <property type="entry name" value="Thymidylate_kinase"/>
    <property type="match status" value="1"/>
</dbReference>
<dbReference type="InterPro" id="IPR027417">
    <property type="entry name" value="P-loop_NTPase"/>
</dbReference>
<comment type="similarity">
    <text evidence="3">Belongs to the thymidylate kinase family.</text>
</comment>
<keyword evidence="3" id="KW-0545">Nucleotide biosynthesis</keyword>
<comment type="caution">
    <text evidence="4">The sequence shown here is derived from an EMBL/GenBank/DDBJ whole genome shotgun (WGS) entry which is preliminary data.</text>
</comment>
<feature type="binding site" evidence="3">
    <location>
        <begin position="184"/>
        <end position="191"/>
    </location>
    <ligand>
        <name>ATP</name>
        <dbReference type="ChEBI" id="CHEBI:30616"/>
    </ligand>
</feature>
<evidence type="ECO:0000256" key="3">
    <source>
        <dbReference type="HAMAP-Rule" id="MF_00165"/>
    </source>
</evidence>
<keyword evidence="3 4" id="KW-0418">Kinase</keyword>
<evidence type="ECO:0000313" key="4">
    <source>
        <dbReference type="EMBL" id="ROR35146.1"/>
    </source>
</evidence>
<evidence type="ECO:0000256" key="2">
    <source>
        <dbReference type="ARBA" id="ARBA00029962"/>
    </source>
</evidence>